<gene>
    <name evidence="3" type="ORF">SCLCIDRAFT_6705</name>
</gene>
<dbReference type="Proteomes" id="UP000053989">
    <property type="component" value="Unassembled WGS sequence"/>
</dbReference>
<feature type="transmembrane region" description="Helical" evidence="2">
    <location>
        <begin position="551"/>
        <end position="572"/>
    </location>
</feature>
<dbReference type="HOGENOM" id="CLU_473407_0_0_1"/>
<dbReference type="InParanoid" id="A0A0C3A7I2"/>
<protein>
    <submittedName>
        <fullName evidence="3">Uncharacterized protein</fullName>
    </submittedName>
</protein>
<dbReference type="STRING" id="1036808.A0A0C3A7I2"/>
<evidence type="ECO:0000313" key="3">
    <source>
        <dbReference type="EMBL" id="KIM69638.1"/>
    </source>
</evidence>
<feature type="compositionally biased region" description="Polar residues" evidence="1">
    <location>
        <begin position="493"/>
        <end position="506"/>
    </location>
</feature>
<proteinExistence type="predicted"/>
<feature type="compositionally biased region" description="Polar residues" evidence="1">
    <location>
        <begin position="265"/>
        <end position="285"/>
    </location>
</feature>
<feature type="compositionally biased region" description="Basic residues" evidence="1">
    <location>
        <begin position="86"/>
        <end position="96"/>
    </location>
</feature>
<feature type="compositionally biased region" description="Pro residues" evidence="1">
    <location>
        <begin position="298"/>
        <end position="307"/>
    </location>
</feature>
<dbReference type="AlphaFoldDB" id="A0A0C3A7I2"/>
<feature type="region of interest" description="Disordered" evidence="1">
    <location>
        <begin position="1"/>
        <end position="57"/>
    </location>
</feature>
<dbReference type="EMBL" id="KN822006">
    <property type="protein sequence ID" value="KIM69638.1"/>
    <property type="molecule type" value="Genomic_DNA"/>
</dbReference>
<keyword evidence="2" id="KW-0812">Transmembrane</keyword>
<feature type="compositionally biased region" description="Basic and acidic residues" evidence="1">
    <location>
        <begin position="206"/>
        <end position="224"/>
    </location>
</feature>
<accession>A0A0C3A7I2</accession>
<keyword evidence="4" id="KW-1185">Reference proteome</keyword>
<feature type="compositionally biased region" description="Basic and acidic residues" evidence="1">
    <location>
        <begin position="19"/>
        <end position="35"/>
    </location>
</feature>
<organism evidence="3 4">
    <name type="scientific">Scleroderma citrinum Foug A</name>
    <dbReference type="NCBI Taxonomy" id="1036808"/>
    <lineage>
        <taxon>Eukaryota</taxon>
        <taxon>Fungi</taxon>
        <taxon>Dikarya</taxon>
        <taxon>Basidiomycota</taxon>
        <taxon>Agaricomycotina</taxon>
        <taxon>Agaricomycetes</taxon>
        <taxon>Agaricomycetidae</taxon>
        <taxon>Boletales</taxon>
        <taxon>Sclerodermatineae</taxon>
        <taxon>Sclerodermataceae</taxon>
        <taxon>Scleroderma</taxon>
    </lineage>
</organism>
<feature type="compositionally biased region" description="Pro residues" evidence="1">
    <location>
        <begin position="7"/>
        <end position="16"/>
    </location>
</feature>
<sequence>MSVLTSPPQPNLPPVRPSSRSERLLRDTLRKDDTLRTITPHARACTRPSSACSCDPEEDENFFQSALLFRSTRRNSAASISSSSRSRSRSRAHTHPRSCYIPDDDEHTSYVQLLRSPSFSGSFRSKRSEPKSPQYASLALEKQEDAPLYVHDAPHEAVLRTRLEHVLHLGMREVKREKGRETGTSSIESSAGSPPTSLLSLSNSRHSHESEHTHLTTPEGDAHRPSTPPPHTSPRGHHVTRSVSSAIPGTIESHDRAPKSPRYLPTTTLGRSPHSPQHYQKQSQHTHVHPSSPWLTTPLPPSPPVFVAPPTKRASPVMASVDASPPYQTHSRSRPAPVQSPPRSPPSHRSRTPQTTHTRVHHSPHTPTPAFDPKAASLACQQVPGYVSFASVAGLGTPPDEDDRHSGRTVGFSGKSALLGFGGGKCAINCGRSLPLFRAAVFPAAEMSTPPLTTVTAHAPYHSHAGPCGTPRNITQRKPTLMTHTDRIPHPGRSSTDSGPTQQIHGSDACSQWNVVFFGRKKSGFNDELPLNSIVFPMLQFSTNIITFTDFLALFSLGVWLLFFVSLGLPGYEFGY</sequence>
<reference evidence="4" key="2">
    <citation type="submission" date="2015-01" db="EMBL/GenBank/DDBJ databases">
        <title>Evolutionary Origins and Diversification of the Mycorrhizal Mutualists.</title>
        <authorList>
            <consortium name="DOE Joint Genome Institute"/>
            <consortium name="Mycorrhizal Genomics Consortium"/>
            <person name="Kohler A."/>
            <person name="Kuo A."/>
            <person name="Nagy L.G."/>
            <person name="Floudas D."/>
            <person name="Copeland A."/>
            <person name="Barry K.W."/>
            <person name="Cichocki N."/>
            <person name="Veneault-Fourrey C."/>
            <person name="LaButti K."/>
            <person name="Lindquist E.A."/>
            <person name="Lipzen A."/>
            <person name="Lundell T."/>
            <person name="Morin E."/>
            <person name="Murat C."/>
            <person name="Riley R."/>
            <person name="Ohm R."/>
            <person name="Sun H."/>
            <person name="Tunlid A."/>
            <person name="Henrissat B."/>
            <person name="Grigoriev I.V."/>
            <person name="Hibbett D.S."/>
            <person name="Martin F."/>
        </authorList>
    </citation>
    <scope>NUCLEOTIDE SEQUENCE [LARGE SCALE GENOMIC DNA]</scope>
    <source>
        <strain evidence="4">Foug A</strain>
    </source>
</reference>
<dbReference type="OrthoDB" id="3067719at2759"/>
<name>A0A0C3A7I2_9AGAM</name>
<keyword evidence="2" id="KW-0472">Membrane</keyword>
<evidence type="ECO:0000256" key="1">
    <source>
        <dbReference type="SAM" id="MobiDB-lite"/>
    </source>
</evidence>
<feature type="compositionally biased region" description="Low complexity" evidence="1">
    <location>
        <begin position="189"/>
        <end position="204"/>
    </location>
</feature>
<feature type="region of interest" description="Disordered" evidence="1">
    <location>
        <begin position="74"/>
        <end position="104"/>
    </location>
</feature>
<feature type="region of interest" description="Disordered" evidence="1">
    <location>
        <begin position="173"/>
        <end position="373"/>
    </location>
</feature>
<keyword evidence="2" id="KW-1133">Transmembrane helix</keyword>
<feature type="compositionally biased region" description="Low complexity" evidence="1">
    <location>
        <begin position="74"/>
        <end position="85"/>
    </location>
</feature>
<reference evidence="3 4" key="1">
    <citation type="submission" date="2014-04" db="EMBL/GenBank/DDBJ databases">
        <authorList>
            <consortium name="DOE Joint Genome Institute"/>
            <person name="Kuo A."/>
            <person name="Kohler A."/>
            <person name="Nagy L.G."/>
            <person name="Floudas D."/>
            <person name="Copeland A."/>
            <person name="Barry K.W."/>
            <person name="Cichocki N."/>
            <person name="Veneault-Fourrey C."/>
            <person name="LaButti K."/>
            <person name="Lindquist E.A."/>
            <person name="Lipzen A."/>
            <person name="Lundell T."/>
            <person name="Morin E."/>
            <person name="Murat C."/>
            <person name="Sun H."/>
            <person name="Tunlid A."/>
            <person name="Henrissat B."/>
            <person name="Grigoriev I.V."/>
            <person name="Hibbett D.S."/>
            <person name="Martin F."/>
            <person name="Nordberg H.P."/>
            <person name="Cantor M.N."/>
            <person name="Hua S.X."/>
        </authorList>
    </citation>
    <scope>NUCLEOTIDE SEQUENCE [LARGE SCALE GENOMIC DNA]</scope>
    <source>
        <strain evidence="3 4">Foug A</strain>
    </source>
</reference>
<evidence type="ECO:0000256" key="2">
    <source>
        <dbReference type="SAM" id="Phobius"/>
    </source>
</evidence>
<evidence type="ECO:0000313" key="4">
    <source>
        <dbReference type="Proteomes" id="UP000053989"/>
    </source>
</evidence>
<feature type="region of interest" description="Disordered" evidence="1">
    <location>
        <begin position="486"/>
        <end position="506"/>
    </location>
</feature>